<dbReference type="AlphaFoldDB" id="A0A427YXH4"/>
<evidence type="ECO:0000313" key="2">
    <source>
        <dbReference type="Proteomes" id="UP000279259"/>
    </source>
</evidence>
<evidence type="ECO:0000313" key="1">
    <source>
        <dbReference type="EMBL" id="RSH95779.1"/>
    </source>
</evidence>
<dbReference type="EMBL" id="RSCD01000001">
    <property type="protein sequence ID" value="RSH95779.1"/>
    <property type="molecule type" value="Genomic_DNA"/>
</dbReference>
<gene>
    <name evidence="1" type="ORF">EHS25_000871</name>
</gene>
<organism evidence="1 2">
    <name type="scientific">Saitozyma podzolica</name>
    <dbReference type="NCBI Taxonomy" id="1890683"/>
    <lineage>
        <taxon>Eukaryota</taxon>
        <taxon>Fungi</taxon>
        <taxon>Dikarya</taxon>
        <taxon>Basidiomycota</taxon>
        <taxon>Agaricomycotina</taxon>
        <taxon>Tremellomycetes</taxon>
        <taxon>Tremellales</taxon>
        <taxon>Trimorphomycetaceae</taxon>
        <taxon>Saitozyma</taxon>
    </lineage>
</organism>
<dbReference type="Proteomes" id="UP000279259">
    <property type="component" value="Unassembled WGS sequence"/>
</dbReference>
<name>A0A427YXH4_9TREE</name>
<accession>A0A427YXH4</accession>
<reference evidence="1 2" key="1">
    <citation type="submission" date="2018-11" db="EMBL/GenBank/DDBJ databases">
        <title>Genome sequence of Saitozyma podzolica DSM 27192.</title>
        <authorList>
            <person name="Aliyu H."/>
            <person name="Gorte O."/>
            <person name="Ochsenreither K."/>
        </authorList>
    </citation>
    <scope>NUCLEOTIDE SEQUENCE [LARGE SCALE GENOMIC DNA]</scope>
    <source>
        <strain evidence="1 2">DSM 27192</strain>
    </source>
</reference>
<keyword evidence="2" id="KW-1185">Reference proteome</keyword>
<sequence>MDQEDFSLIRPVRQDQEQHALPVLATQRHVCPPHDKINFALVDHSFSDGVLFCSRRRETAPVSREAAALGLDDGQALKLKMAEAYGTVPS</sequence>
<comment type="caution">
    <text evidence="1">The sequence shown here is derived from an EMBL/GenBank/DDBJ whole genome shotgun (WGS) entry which is preliminary data.</text>
</comment>
<proteinExistence type="predicted"/>
<protein>
    <submittedName>
        <fullName evidence="1">Uncharacterized protein</fullName>
    </submittedName>
</protein>